<feature type="region of interest" description="Disordered" evidence="1">
    <location>
        <begin position="52"/>
        <end position="126"/>
    </location>
</feature>
<feature type="compositionally biased region" description="Basic residues" evidence="1">
    <location>
        <begin position="94"/>
        <end position="108"/>
    </location>
</feature>
<evidence type="ECO:0000313" key="2">
    <source>
        <dbReference type="EMBL" id="BAD19520.1"/>
    </source>
</evidence>
<organism evidence="2 3">
    <name type="scientific">Oryza sativa subsp. japonica</name>
    <name type="common">Rice</name>
    <dbReference type="NCBI Taxonomy" id="39947"/>
    <lineage>
        <taxon>Eukaryota</taxon>
        <taxon>Viridiplantae</taxon>
        <taxon>Streptophyta</taxon>
        <taxon>Embryophyta</taxon>
        <taxon>Tracheophyta</taxon>
        <taxon>Spermatophyta</taxon>
        <taxon>Magnoliopsida</taxon>
        <taxon>Liliopsida</taxon>
        <taxon>Poales</taxon>
        <taxon>Poaceae</taxon>
        <taxon>BOP clade</taxon>
        <taxon>Oryzoideae</taxon>
        <taxon>Oryzeae</taxon>
        <taxon>Oryzinae</taxon>
        <taxon>Oryza</taxon>
        <taxon>Oryza sativa</taxon>
    </lineage>
</organism>
<feature type="region of interest" description="Disordered" evidence="1">
    <location>
        <begin position="13"/>
        <end position="40"/>
    </location>
</feature>
<protein>
    <submittedName>
        <fullName evidence="2">Uncharacterized protein</fullName>
    </submittedName>
</protein>
<evidence type="ECO:0000256" key="1">
    <source>
        <dbReference type="SAM" id="MobiDB-lite"/>
    </source>
</evidence>
<proteinExistence type="predicted"/>
<sequence>MAPVAVEWRSRLLGRRGSSGHAPHRIGAAVARPSSSTSAPLPFRTIEAATRAVPAPGPAPPHGHARTKPPLSRAPLHRRRRRSSELLRIGTTVRPHRHRVPLPLRRLRRGEERRWEVGSEEEEEEG</sequence>
<evidence type="ECO:0000313" key="3">
    <source>
        <dbReference type="Proteomes" id="UP000000763"/>
    </source>
</evidence>
<dbReference type="EMBL" id="AP004846">
    <property type="protein sequence ID" value="BAD19520.1"/>
    <property type="molecule type" value="Genomic_DNA"/>
</dbReference>
<accession>Q6K7G2</accession>
<gene>
    <name evidence="2" type="primary">OJ1293_A01.18</name>
</gene>
<reference evidence="3" key="2">
    <citation type="journal article" date="2008" name="Nucleic Acids Res.">
        <title>The rice annotation project database (RAP-DB): 2008 update.</title>
        <authorList>
            <consortium name="The rice annotation project (RAP)"/>
        </authorList>
    </citation>
    <scope>GENOME REANNOTATION</scope>
    <source>
        <strain evidence="3">cv. Nipponbare</strain>
    </source>
</reference>
<dbReference type="AlphaFoldDB" id="Q6K7G2"/>
<dbReference type="Proteomes" id="UP000000763">
    <property type="component" value="Chromosome 2"/>
</dbReference>
<name>Q6K7G2_ORYSJ</name>
<reference evidence="3" key="1">
    <citation type="journal article" date="2005" name="Nature">
        <title>The map-based sequence of the rice genome.</title>
        <authorList>
            <consortium name="International rice genome sequencing project (IRGSP)"/>
            <person name="Matsumoto T."/>
            <person name="Wu J."/>
            <person name="Kanamori H."/>
            <person name="Katayose Y."/>
            <person name="Fujisawa M."/>
            <person name="Namiki N."/>
            <person name="Mizuno H."/>
            <person name="Yamamoto K."/>
            <person name="Antonio B.A."/>
            <person name="Baba T."/>
            <person name="Sakata K."/>
            <person name="Nagamura Y."/>
            <person name="Aoki H."/>
            <person name="Arikawa K."/>
            <person name="Arita K."/>
            <person name="Bito T."/>
            <person name="Chiden Y."/>
            <person name="Fujitsuka N."/>
            <person name="Fukunaka R."/>
            <person name="Hamada M."/>
            <person name="Harada C."/>
            <person name="Hayashi A."/>
            <person name="Hijishita S."/>
            <person name="Honda M."/>
            <person name="Hosokawa S."/>
            <person name="Ichikawa Y."/>
            <person name="Idonuma A."/>
            <person name="Iijima M."/>
            <person name="Ikeda M."/>
            <person name="Ikeno M."/>
            <person name="Ito K."/>
            <person name="Ito S."/>
            <person name="Ito T."/>
            <person name="Ito Y."/>
            <person name="Ito Y."/>
            <person name="Iwabuchi A."/>
            <person name="Kamiya K."/>
            <person name="Karasawa W."/>
            <person name="Kurita K."/>
            <person name="Katagiri S."/>
            <person name="Kikuta A."/>
            <person name="Kobayashi H."/>
            <person name="Kobayashi N."/>
            <person name="Machita K."/>
            <person name="Maehara T."/>
            <person name="Masukawa M."/>
            <person name="Mizubayashi T."/>
            <person name="Mukai Y."/>
            <person name="Nagasaki H."/>
            <person name="Nagata Y."/>
            <person name="Naito S."/>
            <person name="Nakashima M."/>
            <person name="Nakama Y."/>
            <person name="Nakamichi Y."/>
            <person name="Nakamura M."/>
            <person name="Meguro A."/>
            <person name="Negishi M."/>
            <person name="Ohta I."/>
            <person name="Ohta T."/>
            <person name="Okamoto M."/>
            <person name="Ono N."/>
            <person name="Saji S."/>
            <person name="Sakaguchi M."/>
            <person name="Sakai K."/>
            <person name="Shibata M."/>
            <person name="Shimokawa T."/>
            <person name="Song J."/>
            <person name="Takazaki Y."/>
            <person name="Terasawa K."/>
            <person name="Tsugane M."/>
            <person name="Tsuji K."/>
            <person name="Ueda S."/>
            <person name="Waki K."/>
            <person name="Yamagata H."/>
            <person name="Yamamoto M."/>
            <person name="Yamamoto S."/>
            <person name="Yamane H."/>
            <person name="Yoshiki S."/>
            <person name="Yoshihara R."/>
            <person name="Yukawa K."/>
            <person name="Zhong H."/>
            <person name="Yano M."/>
            <person name="Yuan Q."/>
            <person name="Ouyang S."/>
            <person name="Liu J."/>
            <person name="Jones K.M."/>
            <person name="Gansberger K."/>
            <person name="Moffat K."/>
            <person name="Hill J."/>
            <person name="Bera J."/>
            <person name="Fadrosh D."/>
            <person name="Jin S."/>
            <person name="Johri S."/>
            <person name="Kim M."/>
            <person name="Overton L."/>
            <person name="Reardon M."/>
            <person name="Tsitrin T."/>
            <person name="Vuong H."/>
            <person name="Weaver B."/>
            <person name="Ciecko A."/>
            <person name="Tallon L."/>
            <person name="Jackson J."/>
            <person name="Pai G."/>
            <person name="Aken S.V."/>
            <person name="Utterback T."/>
            <person name="Reidmuller S."/>
            <person name="Feldblyum T."/>
            <person name="Hsiao J."/>
            <person name="Zismann V."/>
            <person name="Iobst S."/>
            <person name="de Vazeille A.R."/>
            <person name="Buell C.R."/>
            <person name="Ying K."/>
            <person name="Li Y."/>
            <person name="Lu T."/>
            <person name="Huang Y."/>
            <person name="Zhao Q."/>
            <person name="Feng Q."/>
            <person name="Zhang L."/>
            <person name="Zhu J."/>
            <person name="Weng Q."/>
            <person name="Mu J."/>
            <person name="Lu Y."/>
            <person name="Fan D."/>
            <person name="Liu Y."/>
            <person name="Guan J."/>
            <person name="Zhang Y."/>
            <person name="Yu S."/>
            <person name="Liu X."/>
            <person name="Zhang Y."/>
            <person name="Hong G."/>
            <person name="Han B."/>
            <person name="Choisne N."/>
            <person name="Demange N."/>
            <person name="Orjeda G."/>
            <person name="Samain S."/>
            <person name="Cattolico L."/>
            <person name="Pelletier E."/>
            <person name="Couloux A."/>
            <person name="Segurens B."/>
            <person name="Wincker P."/>
            <person name="D'Hont A."/>
            <person name="Scarpelli C."/>
            <person name="Weissenbach J."/>
            <person name="Salanoubat M."/>
            <person name="Quetier F."/>
            <person name="Yu Y."/>
            <person name="Kim H.R."/>
            <person name="Rambo T."/>
            <person name="Currie J."/>
            <person name="Collura K."/>
            <person name="Luo M."/>
            <person name="Yang T."/>
            <person name="Ammiraju J.S.S."/>
            <person name="Engler F."/>
            <person name="Soderlund C."/>
            <person name="Wing R.A."/>
            <person name="Palmer L.E."/>
            <person name="de la Bastide M."/>
            <person name="Spiegel L."/>
            <person name="Nascimento L."/>
            <person name="Zutavern T."/>
            <person name="O'Shaughnessy A."/>
            <person name="Dike S."/>
            <person name="Dedhia N."/>
            <person name="Preston R."/>
            <person name="Balija V."/>
            <person name="McCombie W.R."/>
            <person name="Chow T."/>
            <person name="Chen H."/>
            <person name="Chung M."/>
            <person name="Chen C."/>
            <person name="Shaw J."/>
            <person name="Wu H."/>
            <person name="Hsiao K."/>
            <person name="Chao Y."/>
            <person name="Chu M."/>
            <person name="Cheng C."/>
            <person name="Hour A."/>
            <person name="Lee P."/>
            <person name="Lin S."/>
            <person name="Lin Y."/>
            <person name="Liou J."/>
            <person name="Liu S."/>
            <person name="Hsing Y."/>
            <person name="Raghuvanshi S."/>
            <person name="Mohanty A."/>
            <person name="Bharti A.K."/>
            <person name="Gaur A."/>
            <person name="Gupta V."/>
            <person name="Kumar D."/>
            <person name="Ravi V."/>
            <person name="Vij S."/>
            <person name="Kapur A."/>
            <person name="Khurana P."/>
            <person name="Khurana P."/>
            <person name="Khurana J.P."/>
            <person name="Tyagi A.K."/>
            <person name="Gaikwad K."/>
            <person name="Singh A."/>
            <person name="Dalal V."/>
            <person name="Srivastava S."/>
            <person name="Dixit A."/>
            <person name="Pal A.K."/>
            <person name="Ghazi I.A."/>
            <person name="Yadav M."/>
            <person name="Pandit A."/>
            <person name="Bhargava A."/>
            <person name="Sureshbabu K."/>
            <person name="Batra K."/>
            <person name="Sharma T.R."/>
            <person name="Mohapatra T."/>
            <person name="Singh N.K."/>
            <person name="Messing J."/>
            <person name="Nelson A.B."/>
            <person name="Fuks G."/>
            <person name="Kavchok S."/>
            <person name="Keizer G."/>
            <person name="Linton E."/>
            <person name="Llaca V."/>
            <person name="Song R."/>
            <person name="Tanyolac B."/>
            <person name="Young S."/>
            <person name="Ho-Il K."/>
            <person name="Hahn J.H."/>
            <person name="Sangsakoo G."/>
            <person name="Vanavichit A."/>
            <person name="de Mattos Luiz.A.T."/>
            <person name="Zimmer P.D."/>
            <person name="Malone G."/>
            <person name="Dellagostin O."/>
            <person name="de Oliveira A.C."/>
            <person name="Bevan M."/>
            <person name="Bancroft I."/>
            <person name="Minx P."/>
            <person name="Cordum H."/>
            <person name="Wilson R."/>
            <person name="Cheng Z."/>
            <person name="Jin W."/>
            <person name="Jiang J."/>
            <person name="Leong S.A."/>
            <person name="Iwama H."/>
            <person name="Gojobori T."/>
            <person name="Itoh T."/>
            <person name="Niimura Y."/>
            <person name="Fujii Y."/>
            <person name="Habara T."/>
            <person name="Sakai H."/>
            <person name="Sato Y."/>
            <person name="Wilson G."/>
            <person name="Kumar K."/>
            <person name="McCouch S."/>
            <person name="Juretic N."/>
            <person name="Hoen D."/>
            <person name="Wright S."/>
            <person name="Bruskiewich R."/>
            <person name="Bureau T."/>
            <person name="Miyao A."/>
            <person name="Hirochika H."/>
            <person name="Nishikawa T."/>
            <person name="Kadowaki K."/>
            <person name="Sugiura M."/>
            <person name="Burr B."/>
            <person name="Sasaki T."/>
        </authorList>
    </citation>
    <scope>NUCLEOTIDE SEQUENCE [LARGE SCALE GENOMIC DNA]</scope>
    <source>
        <strain evidence="3">cv. Nipponbare</strain>
    </source>
</reference>